<protein>
    <submittedName>
        <fullName evidence="2">Uncharacterized protein</fullName>
    </submittedName>
</protein>
<evidence type="ECO:0000313" key="2">
    <source>
        <dbReference type="EMBL" id="KAF4308217.1"/>
    </source>
</evidence>
<gene>
    <name evidence="2" type="ORF">GTA08_BOTSDO03902</name>
</gene>
<organism evidence="2 3">
    <name type="scientific">Botryosphaeria dothidea</name>
    <dbReference type="NCBI Taxonomy" id="55169"/>
    <lineage>
        <taxon>Eukaryota</taxon>
        <taxon>Fungi</taxon>
        <taxon>Dikarya</taxon>
        <taxon>Ascomycota</taxon>
        <taxon>Pezizomycotina</taxon>
        <taxon>Dothideomycetes</taxon>
        <taxon>Dothideomycetes incertae sedis</taxon>
        <taxon>Botryosphaeriales</taxon>
        <taxon>Botryosphaeriaceae</taxon>
        <taxon>Botryosphaeria</taxon>
    </lineage>
</organism>
<evidence type="ECO:0000313" key="3">
    <source>
        <dbReference type="Proteomes" id="UP000572817"/>
    </source>
</evidence>
<proteinExistence type="predicted"/>
<dbReference type="EMBL" id="WWBZ02000022">
    <property type="protein sequence ID" value="KAF4308217.1"/>
    <property type="molecule type" value="Genomic_DNA"/>
</dbReference>
<reference evidence="2" key="1">
    <citation type="submission" date="2020-04" db="EMBL/GenBank/DDBJ databases">
        <title>Genome Assembly and Annotation of Botryosphaeria dothidea sdau 11-99, a Latent Pathogen of Apple Fruit Ring Rot in China.</title>
        <authorList>
            <person name="Yu C."/>
            <person name="Diao Y."/>
            <person name="Lu Q."/>
            <person name="Zhao J."/>
            <person name="Cui S."/>
            <person name="Peng C."/>
            <person name="He B."/>
            <person name="Liu H."/>
        </authorList>
    </citation>
    <scope>NUCLEOTIDE SEQUENCE [LARGE SCALE GENOMIC DNA]</scope>
    <source>
        <strain evidence="2">Sdau11-99</strain>
    </source>
</reference>
<dbReference type="OrthoDB" id="3553147at2759"/>
<dbReference type="Proteomes" id="UP000572817">
    <property type="component" value="Unassembled WGS sequence"/>
</dbReference>
<name>A0A8H4NAE0_9PEZI</name>
<dbReference type="AlphaFoldDB" id="A0A8H4NAE0"/>
<accession>A0A8H4NAE0</accession>
<evidence type="ECO:0000256" key="1">
    <source>
        <dbReference type="SAM" id="MobiDB-lite"/>
    </source>
</evidence>
<feature type="region of interest" description="Disordered" evidence="1">
    <location>
        <begin position="82"/>
        <end position="103"/>
    </location>
</feature>
<sequence>MGIASDGDSFKDLITYSPEVTVRDICLRFAKRFVERGDGVEMLYQARRTPLVPGSPSWVPNWPEPPAGSVTRIADFEIPGHTFAAAGESPPKTKVLPDDRLSS</sequence>
<keyword evidence="3" id="KW-1185">Reference proteome</keyword>
<comment type="caution">
    <text evidence="2">The sequence shown here is derived from an EMBL/GenBank/DDBJ whole genome shotgun (WGS) entry which is preliminary data.</text>
</comment>